<evidence type="ECO:0000313" key="11">
    <source>
        <dbReference type="Proteomes" id="UP000191024"/>
    </source>
</evidence>
<feature type="compositionally biased region" description="Polar residues" evidence="8">
    <location>
        <begin position="548"/>
        <end position="568"/>
    </location>
</feature>
<dbReference type="GO" id="GO:0005737">
    <property type="term" value="C:cytoplasm"/>
    <property type="evidence" value="ECO:0007669"/>
    <property type="project" value="UniProtKB-SubCell"/>
</dbReference>
<dbReference type="InterPro" id="IPR002893">
    <property type="entry name" value="Znf_MYND"/>
</dbReference>
<evidence type="ECO:0000256" key="6">
    <source>
        <dbReference type="ARBA" id="ARBA00022833"/>
    </source>
</evidence>
<reference evidence="10 11" key="1">
    <citation type="submission" date="2016-03" db="EMBL/GenBank/DDBJ databases">
        <authorList>
            <person name="Devillers H."/>
        </authorList>
    </citation>
    <scope>NUCLEOTIDE SEQUENCE [LARGE SCALE GENOMIC DNA]</scope>
    <source>
        <strain evidence="10">CBS 11717</strain>
    </source>
</reference>
<evidence type="ECO:0000313" key="10">
    <source>
        <dbReference type="EMBL" id="SCV00421.1"/>
    </source>
</evidence>
<comment type="subcellular location">
    <subcellularLocation>
        <location evidence="1">Cytoplasm</location>
    </subcellularLocation>
</comment>
<evidence type="ECO:0000256" key="7">
    <source>
        <dbReference type="PROSITE-ProRule" id="PRU00134"/>
    </source>
</evidence>
<evidence type="ECO:0000256" key="3">
    <source>
        <dbReference type="ARBA" id="ARBA00022490"/>
    </source>
</evidence>
<dbReference type="GO" id="GO:0006511">
    <property type="term" value="P:ubiquitin-dependent protein catabolic process"/>
    <property type="evidence" value="ECO:0007669"/>
    <property type="project" value="TreeGrafter"/>
</dbReference>
<evidence type="ECO:0000256" key="2">
    <source>
        <dbReference type="ARBA" id="ARBA00010655"/>
    </source>
</evidence>
<dbReference type="Pfam" id="PF01753">
    <property type="entry name" value="zf-MYND"/>
    <property type="match status" value="1"/>
</dbReference>
<name>A0A1G4K8T7_9SACH</name>
<evidence type="ECO:0000256" key="4">
    <source>
        <dbReference type="ARBA" id="ARBA00022723"/>
    </source>
</evidence>
<evidence type="ECO:0000259" key="9">
    <source>
        <dbReference type="PROSITE" id="PS50865"/>
    </source>
</evidence>
<protein>
    <submittedName>
        <fullName evidence="10">LAMI_0G04918g1_1</fullName>
    </submittedName>
</protein>
<proteinExistence type="inferred from homology"/>
<dbReference type="SUPFAM" id="SSF144232">
    <property type="entry name" value="HIT/MYND zinc finger-like"/>
    <property type="match status" value="1"/>
</dbReference>
<organism evidence="10 11">
    <name type="scientific">Lachancea mirantina</name>
    <dbReference type="NCBI Taxonomy" id="1230905"/>
    <lineage>
        <taxon>Eukaryota</taxon>
        <taxon>Fungi</taxon>
        <taxon>Dikarya</taxon>
        <taxon>Ascomycota</taxon>
        <taxon>Saccharomycotina</taxon>
        <taxon>Saccharomycetes</taxon>
        <taxon>Saccharomycetales</taxon>
        <taxon>Saccharomycetaceae</taxon>
        <taxon>Lachancea</taxon>
    </lineage>
</organism>
<feature type="region of interest" description="Disordered" evidence="8">
    <location>
        <begin position="523"/>
        <end position="568"/>
    </location>
</feature>
<accession>A0A1G4K8T7</accession>
<comment type="similarity">
    <text evidence="2">Belongs to the MUB1/samB family.</text>
</comment>
<dbReference type="PANTHER" id="PTHR47442">
    <property type="entry name" value="MYND-TYPE ZINC FINGER PROTEIN MUB1"/>
    <property type="match status" value="1"/>
</dbReference>
<sequence length="568" mass="63892">MRDCNHRSVLLNRSNITITSAIYDRRALDCNSEIPLINSLNHLTYLTSNSAKVRETVANDGALVRLVSILNECYISPQKLQDLEAKGGTSVMEKVKRERELAMIAWKWTLAFQCLILTGTRGTEKIRKQVVASGVVPILATVLDNYLLYQKNYDFFKNAPIEFDFATSAAAGSSASSTGTRDPRNVSLAMTSRSPTNILEKAYHLTKPNATSLEMTFEDIWDTVLPEKSVSSAHDSKDIVVSIPRQFVQGKMIPKSDDVIWSLQLLAFISKYTHMKSNLQKVHLVESLSLRGLLDRARQDQSANLDMSPLRISGDETHECLEDVNTQSVNTQDVNAPDANAQKVDPRYSGLVAGDSFTLELLHFCNEVRTTTQNKKTAEMSKDDEDCTPRIVDARNLKRSFQEFWNYNTISKTLDSATWNRILSRRYLNLFPLVERFTVKKESERDMTYWSSVIMRNSCRKNEATGVRQCANFACGKWEDYPKRFAKCRRCKRTKYCSRECQLQSWNYHRYWCQEVGSSSVGASSNGSGTDTPNEGSNSASLADPSNVGRSVTENDRSTLGASAGNLN</sequence>
<evidence type="ECO:0000256" key="1">
    <source>
        <dbReference type="ARBA" id="ARBA00004496"/>
    </source>
</evidence>
<dbReference type="PROSITE" id="PS50865">
    <property type="entry name" value="ZF_MYND_2"/>
    <property type="match status" value="1"/>
</dbReference>
<evidence type="ECO:0000256" key="5">
    <source>
        <dbReference type="ARBA" id="ARBA00022771"/>
    </source>
</evidence>
<dbReference type="PANTHER" id="PTHR47442:SF1">
    <property type="entry name" value="MYND-TYPE ZINC FINGER PROTEIN MUB1"/>
    <property type="match status" value="1"/>
</dbReference>
<gene>
    <name evidence="10" type="ORF">LAMI_0G04918G</name>
</gene>
<dbReference type="AlphaFoldDB" id="A0A1G4K8T7"/>
<keyword evidence="3" id="KW-0963">Cytoplasm</keyword>
<evidence type="ECO:0000256" key="8">
    <source>
        <dbReference type="SAM" id="MobiDB-lite"/>
    </source>
</evidence>
<feature type="compositionally biased region" description="Polar residues" evidence="8">
    <location>
        <begin position="530"/>
        <end position="541"/>
    </location>
</feature>
<dbReference type="Proteomes" id="UP000191024">
    <property type="component" value="Chromosome G"/>
</dbReference>
<feature type="domain" description="MYND-type" evidence="9">
    <location>
        <begin position="472"/>
        <end position="513"/>
    </location>
</feature>
<keyword evidence="11" id="KW-1185">Reference proteome</keyword>
<dbReference type="GO" id="GO:1990304">
    <property type="term" value="C:MUB1-RAD6-UBR2 ubiquitin ligase complex"/>
    <property type="evidence" value="ECO:0007669"/>
    <property type="project" value="TreeGrafter"/>
</dbReference>
<dbReference type="GO" id="GO:0008270">
    <property type="term" value="F:zinc ion binding"/>
    <property type="evidence" value="ECO:0007669"/>
    <property type="project" value="UniProtKB-KW"/>
</dbReference>
<dbReference type="EMBL" id="LT598469">
    <property type="protein sequence ID" value="SCV00421.1"/>
    <property type="molecule type" value="Genomic_DNA"/>
</dbReference>
<keyword evidence="4" id="KW-0479">Metal-binding</keyword>
<keyword evidence="5 7" id="KW-0863">Zinc-finger</keyword>
<dbReference type="InterPro" id="IPR051664">
    <property type="entry name" value="MYND-type_zinc_finger"/>
</dbReference>
<dbReference type="OrthoDB" id="5594178at2759"/>
<dbReference type="Gene3D" id="6.10.140.2220">
    <property type="match status" value="1"/>
</dbReference>
<dbReference type="GO" id="GO:0007163">
    <property type="term" value="P:establishment or maintenance of cell polarity"/>
    <property type="evidence" value="ECO:0007669"/>
    <property type="project" value="TreeGrafter"/>
</dbReference>
<keyword evidence="6" id="KW-0862">Zinc</keyword>